<protein>
    <recommendedName>
        <fullName evidence="2">Reverse transcriptase domain-containing protein</fullName>
    </recommendedName>
</protein>
<comment type="caution">
    <text evidence="3">The sequence shown here is derived from an EMBL/GenBank/DDBJ whole genome shotgun (WGS) entry which is preliminary data.</text>
</comment>
<evidence type="ECO:0000259" key="2">
    <source>
        <dbReference type="Pfam" id="PF00078"/>
    </source>
</evidence>
<keyword evidence="4" id="KW-1185">Reference proteome</keyword>
<dbReference type="InterPro" id="IPR043502">
    <property type="entry name" value="DNA/RNA_pol_sf"/>
</dbReference>
<dbReference type="SUPFAM" id="SSF56672">
    <property type="entry name" value="DNA/RNA polymerases"/>
    <property type="match status" value="1"/>
</dbReference>
<feature type="region of interest" description="Disordered" evidence="1">
    <location>
        <begin position="562"/>
        <end position="584"/>
    </location>
</feature>
<evidence type="ECO:0000256" key="1">
    <source>
        <dbReference type="SAM" id="MobiDB-lite"/>
    </source>
</evidence>
<proteinExistence type="predicted"/>
<dbReference type="PANTHER" id="PTHR45615">
    <property type="entry name" value="MYOSIN HEAVY CHAIN, NON-MUSCLE"/>
    <property type="match status" value="1"/>
</dbReference>
<feature type="domain" description="Reverse transcriptase" evidence="2">
    <location>
        <begin position="41"/>
        <end position="186"/>
    </location>
</feature>
<dbReference type="OrthoDB" id="10252347at2759"/>
<dbReference type="EMBL" id="CACRXK020002776">
    <property type="protein sequence ID" value="CAB3995999.1"/>
    <property type="molecule type" value="Genomic_DNA"/>
</dbReference>
<dbReference type="PANTHER" id="PTHR45615:SF63">
    <property type="entry name" value="CHROMOSOME UNDETERMINED SCAFFOLD_10, WHOLE GENOME SHOTGUN SEQUENCE"/>
    <property type="match status" value="1"/>
</dbReference>
<dbReference type="Pfam" id="PF00078">
    <property type="entry name" value="RVT_1"/>
    <property type="match status" value="1"/>
</dbReference>
<reference evidence="3" key="1">
    <citation type="submission" date="2020-04" db="EMBL/GenBank/DDBJ databases">
        <authorList>
            <person name="Alioto T."/>
            <person name="Alioto T."/>
            <person name="Gomez Garrido J."/>
        </authorList>
    </citation>
    <scope>NUCLEOTIDE SEQUENCE</scope>
    <source>
        <strain evidence="3">A484AB</strain>
    </source>
</reference>
<name>A0A7D9I423_PARCT</name>
<feature type="region of interest" description="Disordered" evidence="1">
    <location>
        <begin position="646"/>
        <end position="668"/>
    </location>
</feature>
<dbReference type="InterPro" id="IPR000477">
    <property type="entry name" value="RT_dom"/>
</dbReference>
<dbReference type="AlphaFoldDB" id="A0A7D9I423"/>
<evidence type="ECO:0000313" key="3">
    <source>
        <dbReference type="EMBL" id="CAB3995999.1"/>
    </source>
</evidence>
<dbReference type="Proteomes" id="UP001152795">
    <property type="component" value="Unassembled WGS sequence"/>
</dbReference>
<sequence>MLKEMKFDEQQIKYIKKKIIGICIRTSYYVFCQRNKDRNKNAFGEAHHNLIQSILEYHHIPDHIKNVIKSLYTDFKTSVITSEFRTPFITVGRGVLQGDCLSPLLFNMCFNTFIQHIKADKYRQFGFMFNFLDPIHWFQFADDAAVITGQDYENQHLLNRFTIWCQWSNMIIRVDKCSTFGIKKILTKSVQYLPKLLINNGLIPTIQMGESFKYLERFFDFDMSDQEHKSELMSLIDELMSDIDHKPLHPKNKLILYNRYVLSKISWHLTVAPLSKTWVTETIDSVINQYIRKWLEIPISGTLNAIKRHVQFERQSKGLQEQTKKCEKLKFMRDWLGQAANKRLGLLIKQKILESEIALLNREMQHLTKIQELQSQLNKEILQLEEQNNNKISEIQQLQEKENHMSNETQEVQQLKSHIQQLGEERNYMNNAIQKLQRENSDISNEMQQHQEETILTSNERQLLQPESHDEIQQLQERNNGKSREIQQLQEEKDHINGEVQELQQDKIEMNNEILQLQDQNSNKSSEIRQLQEEKDHINGKVQELQQEKIEINNEILQLQEQNSNKSSEIQQLQEQKNRTSNEIQELQQEKRQMKNEILQLQDQNSNKSSEIRQLQEEKDHINGKVQELQQEKIEINNEILQLQEQNSNKSSEIQQLQEQKNRTSNEIQELQQEKRQMKNEILQLQDQNSNKSSEI</sequence>
<accession>A0A7D9I423</accession>
<organism evidence="3 4">
    <name type="scientific">Paramuricea clavata</name>
    <name type="common">Red gorgonian</name>
    <name type="synonym">Violescent sea-whip</name>
    <dbReference type="NCBI Taxonomy" id="317549"/>
    <lineage>
        <taxon>Eukaryota</taxon>
        <taxon>Metazoa</taxon>
        <taxon>Cnidaria</taxon>
        <taxon>Anthozoa</taxon>
        <taxon>Octocorallia</taxon>
        <taxon>Malacalcyonacea</taxon>
        <taxon>Plexauridae</taxon>
        <taxon>Paramuricea</taxon>
    </lineage>
</organism>
<evidence type="ECO:0000313" key="4">
    <source>
        <dbReference type="Proteomes" id="UP001152795"/>
    </source>
</evidence>
<gene>
    <name evidence="3" type="ORF">PACLA_8A011944</name>
</gene>